<evidence type="ECO:0000313" key="3">
    <source>
        <dbReference type="EMBL" id="WSE33628.1"/>
    </source>
</evidence>
<name>A0ABZ1IHJ3_9PSEU</name>
<dbReference type="InterPro" id="IPR050267">
    <property type="entry name" value="Anti-sigma-factor_SerPK"/>
</dbReference>
<dbReference type="PANTHER" id="PTHR35526">
    <property type="entry name" value="ANTI-SIGMA-F FACTOR RSBW-RELATED"/>
    <property type="match status" value="1"/>
</dbReference>
<dbReference type="PANTHER" id="PTHR35526:SF3">
    <property type="entry name" value="ANTI-SIGMA-F FACTOR RSBW"/>
    <property type="match status" value="1"/>
</dbReference>
<proteinExistence type="predicted"/>
<dbReference type="InterPro" id="IPR036890">
    <property type="entry name" value="HATPase_C_sf"/>
</dbReference>
<keyword evidence="1" id="KW-0418">Kinase</keyword>
<keyword evidence="3" id="KW-0067">ATP-binding</keyword>
<dbReference type="InterPro" id="IPR003594">
    <property type="entry name" value="HATPase_dom"/>
</dbReference>
<protein>
    <submittedName>
        <fullName evidence="3">ATP-binding protein</fullName>
        <ecNumber evidence="3">2.7.13.3</ecNumber>
    </submittedName>
</protein>
<accession>A0ABZ1IHJ3</accession>
<dbReference type="GO" id="GO:0005524">
    <property type="term" value="F:ATP binding"/>
    <property type="evidence" value="ECO:0007669"/>
    <property type="project" value="UniProtKB-KW"/>
</dbReference>
<evidence type="ECO:0000256" key="1">
    <source>
        <dbReference type="ARBA" id="ARBA00022527"/>
    </source>
</evidence>
<dbReference type="SUPFAM" id="SSF55874">
    <property type="entry name" value="ATPase domain of HSP90 chaperone/DNA topoisomerase II/histidine kinase"/>
    <property type="match status" value="1"/>
</dbReference>
<keyword evidence="3" id="KW-0808">Transferase</keyword>
<dbReference type="Pfam" id="PF13581">
    <property type="entry name" value="HATPase_c_2"/>
    <property type="match status" value="1"/>
</dbReference>
<dbReference type="EC" id="2.7.13.3" evidence="3"/>
<dbReference type="CDD" id="cd16936">
    <property type="entry name" value="HATPase_RsbW-like"/>
    <property type="match status" value="1"/>
</dbReference>
<reference evidence="3 4" key="1">
    <citation type="journal article" date="2015" name="Int. J. Syst. Evol. Microbiol.">
        <title>Amycolatopsis rhabdoformis sp. nov., an actinomycete isolated from a tropical forest soil.</title>
        <authorList>
            <person name="Souza W.R."/>
            <person name="Silva R.E."/>
            <person name="Goodfellow M."/>
            <person name="Busarakam K."/>
            <person name="Figueiro F.S."/>
            <person name="Ferreira D."/>
            <person name="Rodrigues-Filho E."/>
            <person name="Moraes L.A.B."/>
            <person name="Zucchi T.D."/>
        </authorList>
    </citation>
    <scope>NUCLEOTIDE SEQUENCE [LARGE SCALE GENOMIC DNA]</scope>
    <source>
        <strain evidence="3 4">NCIMB 14900</strain>
    </source>
</reference>
<evidence type="ECO:0000259" key="2">
    <source>
        <dbReference type="Pfam" id="PF13581"/>
    </source>
</evidence>
<dbReference type="GO" id="GO:0004673">
    <property type="term" value="F:protein histidine kinase activity"/>
    <property type="evidence" value="ECO:0007669"/>
    <property type="project" value="UniProtKB-EC"/>
</dbReference>
<keyword evidence="3" id="KW-0547">Nucleotide-binding</keyword>
<dbReference type="RefSeq" id="WP_326836427.1">
    <property type="nucleotide sequence ID" value="NZ_CP142149.1"/>
</dbReference>
<dbReference type="Gene3D" id="3.30.565.10">
    <property type="entry name" value="Histidine kinase-like ATPase, C-terminal domain"/>
    <property type="match status" value="1"/>
</dbReference>
<gene>
    <name evidence="3" type="ORF">VSH64_16190</name>
</gene>
<keyword evidence="4" id="KW-1185">Reference proteome</keyword>
<dbReference type="EMBL" id="CP142149">
    <property type="protein sequence ID" value="WSE33628.1"/>
    <property type="molecule type" value="Genomic_DNA"/>
</dbReference>
<organism evidence="3 4">
    <name type="scientific">Amycolatopsis rhabdoformis</name>
    <dbReference type="NCBI Taxonomy" id="1448059"/>
    <lineage>
        <taxon>Bacteria</taxon>
        <taxon>Bacillati</taxon>
        <taxon>Actinomycetota</taxon>
        <taxon>Actinomycetes</taxon>
        <taxon>Pseudonocardiales</taxon>
        <taxon>Pseudonocardiaceae</taxon>
        <taxon>Amycolatopsis</taxon>
    </lineage>
</organism>
<dbReference type="Proteomes" id="UP001330812">
    <property type="component" value="Chromosome"/>
</dbReference>
<sequence>MTGPDDEPPPALHLHQAARVRDASTLRFALVGWARNCDLPPDLIADLELAAYEALINASEHAYAAGTTGTLDLRAHCDAGAVHVTVTDHGRWRPRPAPDPRRGRGLPLIHLLSDHAEVTPAPGGTTVAMTWRLPGGSRPS</sequence>
<keyword evidence="1" id="KW-0723">Serine/threonine-protein kinase</keyword>
<evidence type="ECO:0000313" key="4">
    <source>
        <dbReference type="Proteomes" id="UP001330812"/>
    </source>
</evidence>
<feature type="domain" description="Histidine kinase/HSP90-like ATPase" evidence="2">
    <location>
        <begin position="18"/>
        <end position="131"/>
    </location>
</feature>